<evidence type="ECO:0000256" key="2">
    <source>
        <dbReference type="ARBA" id="ARBA00023054"/>
    </source>
</evidence>
<protein>
    <recommendedName>
        <fullName evidence="7">WEB family protein</fullName>
    </recommendedName>
</protein>
<evidence type="ECO:0000256" key="1">
    <source>
        <dbReference type="ARBA" id="ARBA00005485"/>
    </source>
</evidence>
<sequence length="340" mass="39779">MESFYNEKEKLDDFHQARDFDGGRIETLQAKMAELRKIKEELKSARDNATDSWLESKPLIDELERRKSDLATAQNQHSISNTLIVELESQFETIVMEIRSKREEELKATKTINEMNRALEHSREELEQLKTERDEEQRARSKLKQTLRLRRQTLRTLQLTLRAMRMESEAFGASEAEALRYINHPESDNSPVQLTQEDYYALKRRAKEETSLADWRVSVAMEQKITAEKGRNLALARLKETDPDSRPRKRKTEERIVEDEDSKQEEAGDMDLSKQGVDEAHNRGFAFPKARAKAIAEYKKGPPNRMSKPIRMTKKVTILWQLKSCFLHIKRLFKKGQTDK</sequence>
<dbReference type="GO" id="GO:0009903">
    <property type="term" value="P:chloroplast avoidance movement"/>
    <property type="evidence" value="ECO:0007669"/>
    <property type="project" value="TreeGrafter"/>
</dbReference>
<dbReference type="EMBL" id="AWWV01014465">
    <property type="protein sequence ID" value="OMO56726.1"/>
    <property type="molecule type" value="Genomic_DNA"/>
</dbReference>
<dbReference type="PANTHER" id="PTHR32054:SF70">
    <property type="entry name" value="OS07G0620100 PROTEIN"/>
    <property type="match status" value="1"/>
</dbReference>
<evidence type="ECO:0000313" key="6">
    <source>
        <dbReference type="Proteomes" id="UP000188268"/>
    </source>
</evidence>
<dbReference type="GO" id="GO:0005829">
    <property type="term" value="C:cytosol"/>
    <property type="evidence" value="ECO:0007669"/>
    <property type="project" value="TreeGrafter"/>
</dbReference>
<dbReference type="OrthoDB" id="852135at2759"/>
<dbReference type="AlphaFoldDB" id="A0A1R3GF85"/>
<name>A0A1R3GF85_COCAP</name>
<comment type="similarity">
    <text evidence="1">Belongs to the WEB family.</text>
</comment>
<dbReference type="GO" id="GO:0009904">
    <property type="term" value="P:chloroplast accumulation movement"/>
    <property type="evidence" value="ECO:0007669"/>
    <property type="project" value="TreeGrafter"/>
</dbReference>
<organism evidence="5 6">
    <name type="scientific">Corchorus capsularis</name>
    <name type="common">Jute</name>
    <dbReference type="NCBI Taxonomy" id="210143"/>
    <lineage>
        <taxon>Eukaryota</taxon>
        <taxon>Viridiplantae</taxon>
        <taxon>Streptophyta</taxon>
        <taxon>Embryophyta</taxon>
        <taxon>Tracheophyta</taxon>
        <taxon>Spermatophyta</taxon>
        <taxon>Magnoliopsida</taxon>
        <taxon>eudicotyledons</taxon>
        <taxon>Gunneridae</taxon>
        <taxon>Pentapetalae</taxon>
        <taxon>rosids</taxon>
        <taxon>malvids</taxon>
        <taxon>Malvales</taxon>
        <taxon>Malvaceae</taxon>
        <taxon>Grewioideae</taxon>
        <taxon>Apeibeae</taxon>
        <taxon>Corchorus</taxon>
    </lineage>
</organism>
<keyword evidence="6" id="KW-1185">Reference proteome</keyword>
<proteinExistence type="inferred from homology"/>
<reference evidence="5 6" key="1">
    <citation type="submission" date="2013-09" db="EMBL/GenBank/DDBJ databases">
        <title>Corchorus capsularis genome sequencing.</title>
        <authorList>
            <person name="Alam M."/>
            <person name="Haque M.S."/>
            <person name="Islam M.S."/>
            <person name="Emdad E.M."/>
            <person name="Islam M.M."/>
            <person name="Ahmed B."/>
            <person name="Halim A."/>
            <person name="Hossen Q.M.M."/>
            <person name="Hossain M.Z."/>
            <person name="Ahmed R."/>
            <person name="Khan M.M."/>
            <person name="Islam R."/>
            <person name="Rashid M.M."/>
            <person name="Khan S.A."/>
            <person name="Rahman M.S."/>
            <person name="Alam M."/>
        </authorList>
    </citation>
    <scope>NUCLEOTIDE SEQUENCE [LARGE SCALE GENOMIC DNA]</scope>
    <source>
        <strain evidence="6">cv. CVL-1</strain>
        <tissue evidence="5">Whole seedling</tissue>
    </source>
</reference>
<evidence type="ECO:0000256" key="3">
    <source>
        <dbReference type="SAM" id="Coils"/>
    </source>
</evidence>
<comment type="caution">
    <text evidence="5">The sequence shown here is derived from an EMBL/GenBank/DDBJ whole genome shotgun (WGS) entry which is preliminary data.</text>
</comment>
<gene>
    <name evidence="5" type="ORF">CCACVL1_26324</name>
</gene>
<accession>A0A1R3GF85</accession>
<dbReference type="PANTHER" id="PTHR32054">
    <property type="entry name" value="HEAVY CHAIN, PUTATIVE, EXPRESSED-RELATED-RELATED"/>
    <property type="match status" value="1"/>
</dbReference>
<feature type="coiled-coil region" evidence="3">
    <location>
        <begin position="25"/>
        <end position="52"/>
    </location>
</feature>
<dbReference type="InterPro" id="IPR008545">
    <property type="entry name" value="Web"/>
</dbReference>
<dbReference type="Gramene" id="OMO56726">
    <property type="protein sequence ID" value="OMO56726"/>
    <property type="gene ID" value="CCACVL1_26324"/>
</dbReference>
<dbReference type="Proteomes" id="UP000188268">
    <property type="component" value="Unassembled WGS sequence"/>
</dbReference>
<feature type="region of interest" description="Disordered" evidence="4">
    <location>
        <begin position="236"/>
        <end position="272"/>
    </location>
</feature>
<dbReference type="OMA" id="INCSEME"/>
<keyword evidence="2 3" id="KW-0175">Coiled coil</keyword>
<feature type="compositionally biased region" description="Basic and acidic residues" evidence="4">
    <location>
        <begin position="236"/>
        <end position="255"/>
    </location>
</feature>
<evidence type="ECO:0000256" key="4">
    <source>
        <dbReference type="SAM" id="MobiDB-lite"/>
    </source>
</evidence>
<evidence type="ECO:0008006" key="7">
    <source>
        <dbReference type="Google" id="ProtNLM"/>
    </source>
</evidence>
<feature type="coiled-coil region" evidence="3">
    <location>
        <begin position="112"/>
        <end position="146"/>
    </location>
</feature>
<dbReference type="Pfam" id="PF05701">
    <property type="entry name" value="WEMBL"/>
    <property type="match status" value="1"/>
</dbReference>
<feature type="compositionally biased region" description="Acidic residues" evidence="4">
    <location>
        <begin position="256"/>
        <end position="269"/>
    </location>
</feature>
<evidence type="ECO:0000313" key="5">
    <source>
        <dbReference type="EMBL" id="OMO56726.1"/>
    </source>
</evidence>